<reference evidence="2" key="2">
    <citation type="journal article" date="2008" name="BMC Genomics">
        <title>A conifer genomics resource of 200,000 spruce (Picea spp.) ESTs and 6,464 high-quality, sequence-finished full-length cDNAs for Sitka spruce (Picea sitchensis).</title>
        <authorList>
            <person name="Ralph S.G."/>
            <person name="Chun H.J."/>
            <person name="Kolosova N."/>
            <person name="Cooper D."/>
            <person name="Oddy C."/>
            <person name="Ritland C.E."/>
            <person name="Kirkpatrick R."/>
            <person name="Moore R."/>
            <person name="Barber S."/>
            <person name="Holt R.A."/>
            <person name="Jones S.J."/>
            <person name="Marra M.A."/>
            <person name="Douglas C.J."/>
            <person name="Ritland K."/>
            <person name="Bohlmann J."/>
        </authorList>
    </citation>
    <scope>NUCLEOTIDE SEQUENCE</scope>
    <source>
        <tissue evidence="2">Bark</tissue>
    </source>
</reference>
<feature type="transmembrane region" description="Helical" evidence="1">
    <location>
        <begin position="74"/>
        <end position="93"/>
    </location>
</feature>
<protein>
    <recommendedName>
        <fullName evidence="4">Photosystem I subunit O</fullName>
    </recommendedName>
</protein>
<dbReference type="PANTHER" id="PTHR36311:SF1">
    <property type="entry name" value="PHOTOSYSTEM I SUBUNIT O"/>
    <property type="match status" value="1"/>
</dbReference>
<sequence>MATMAVAAANVTLSSPVAGLGTSSLSPSKPNAKLQLSSGFTGCTTVRGNNPLRQKGLWASRITCFQRNWLRTDYSVIGFGLIGWIAPSSLPVINGDSLTGLFFKSIGDELAHWPTGPSLTSSFWLWMICWHLGLFLCLTFGQIGFKGRSEYF</sequence>
<keyword evidence="1" id="KW-0812">Transmembrane</keyword>
<name>A9NXU3_PICSI</name>
<dbReference type="AlphaFoldDB" id="A9NXU3"/>
<keyword evidence="1" id="KW-0472">Membrane</keyword>
<dbReference type="PANTHER" id="PTHR36311">
    <property type="entry name" value="PHOTOSYSTEM I SUBUNIT O"/>
    <property type="match status" value="1"/>
</dbReference>
<dbReference type="Pfam" id="PF22832">
    <property type="entry name" value="PsaO_TMD"/>
    <property type="match status" value="1"/>
</dbReference>
<dbReference type="InterPro" id="IPR017498">
    <property type="entry name" value="PSI_PsaO"/>
</dbReference>
<evidence type="ECO:0000256" key="1">
    <source>
        <dbReference type="SAM" id="Phobius"/>
    </source>
</evidence>
<dbReference type="NCBIfam" id="TIGR03059">
    <property type="entry name" value="psaOeuk"/>
    <property type="match status" value="1"/>
</dbReference>
<accession>A9NXU3</accession>
<dbReference type="EMBL" id="EF677327">
    <property type="protein sequence ID" value="ABR17159.1"/>
    <property type="molecule type" value="mRNA"/>
</dbReference>
<evidence type="ECO:0000313" key="2">
    <source>
        <dbReference type="EMBL" id="ABK25454.1"/>
    </source>
</evidence>
<reference evidence="3" key="1">
    <citation type="submission" date="2007-06" db="EMBL/GenBank/DDBJ databases">
        <title>Full length cDNA sequences from Sitka Spruce (Picea sitchensis).</title>
        <authorList>
            <person name="Ralph S.G."/>
            <person name="Chun H.E."/>
            <person name="Liao N."/>
            <person name="Ali J."/>
            <person name="Reid K."/>
            <person name="Kolosova N."/>
            <person name="Cooper N."/>
            <person name="Cullis C."/>
            <person name="Jancsik S."/>
            <person name="Moore R."/>
            <person name="Mayo M."/>
            <person name="Wagner S."/>
            <person name="Holt R.A."/>
            <person name="Jones S.J.M."/>
            <person name="Marra M.A."/>
            <person name="Ritland C.E."/>
            <person name="Ritland K."/>
            <person name="Bohlmann J."/>
        </authorList>
    </citation>
    <scope>NUCLEOTIDE SEQUENCE</scope>
    <source>
        <tissue evidence="3">Green portion of the leader tissue</tissue>
    </source>
</reference>
<evidence type="ECO:0008006" key="4">
    <source>
        <dbReference type="Google" id="ProtNLM"/>
    </source>
</evidence>
<keyword evidence="1" id="KW-1133">Transmembrane helix</keyword>
<feature type="transmembrane region" description="Helical" evidence="1">
    <location>
        <begin position="123"/>
        <end position="145"/>
    </location>
</feature>
<dbReference type="EMBL" id="EF086169">
    <property type="protein sequence ID" value="ABK25454.1"/>
    <property type="molecule type" value="mRNA"/>
</dbReference>
<evidence type="ECO:0000313" key="3">
    <source>
        <dbReference type="EMBL" id="ABR17159.1"/>
    </source>
</evidence>
<dbReference type="OMA" id="WHFGLFL"/>
<proteinExistence type="evidence at transcript level"/>
<organism evidence="2">
    <name type="scientific">Picea sitchensis</name>
    <name type="common">Sitka spruce</name>
    <name type="synonym">Pinus sitchensis</name>
    <dbReference type="NCBI Taxonomy" id="3332"/>
    <lineage>
        <taxon>Eukaryota</taxon>
        <taxon>Viridiplantae</taxon>
        <taxon>Streptophyta</taxon>
        <taxon>Embryophyta</taxon>
        <taxon>Tracheophyta</taxon>
        <taxon>Spermatophyta</taxon>
        <taxon>Pinopsida</taxon>
        <taxon>Pinidae</taxon>
        <taxon>Conifers I</taxon>
        <taxon>Pinales</taxon>
        <taxon>Pinaceae</taxon>
        <taxon>Picea</taxon>
    </lineage>
</organism>